<dbReference type="AlphaFoldDB" id="A0AAV3U490"/>
<reference evidence="3" key="1">
    <citation type="journal article" date="2019" name="Int. J. Syst. Evol. Microbiol.">
        <title>The Global Catalogue of Microorganisms (GCM) 10K type strain sequencing project: providing services to taxonomists for standard genome sequencing and annotation.</title>
        <authorList>
            <consortium name="The Broad Institute Genomics Platform"/>
            <consortium name="The Broad Institute Genome Sequencing Center for Infectious Disease"/>
            <person name="Wu L."/>
            <person name="Ma J."/>
        </authorList>
    </citation>
    <scope>NUCLEOTIDE SEQUENCE [LARGE SCALE GENOMIC DNA]</scope>
    <source>
        <strain evidence="3">JCM 19134</strain>
    </source>
</reference>
<gene>
    <name evidence="2" type="ORF">GCM10025791_29140</name>
</gene>
<keyword evidence="1" id="KW-0175">Coiled coil</keyword>
<accession>A0AAV3U490</accession>
<dbReference type="RefSeq" id="WP_345423693.1">
    <property type="nucleotide sequence ID" value="NZ_AP031496.1"/>
</dbReference>
<proteinExistence type="predicted"/>
<feature type="coiled-coil region" evidence="1">
    <location>
        <begin position="35"/>
        <end position="81"/>
    </location>
</feature>
<dbReference type="Gene3D" id="1.20.5.2950">
    <property type="match status" value="1"/>
</dbReference>
<dbReference type="EMBL" id="BAABLX010000027">
    <property type="protein sequence ID" value="GAA4947595.1"/>
    <property type="molecule type" value="Genomic_DNA"/>
</dbReference>
<dbReference type="Proteomes" id="UP001409585">
    <property type="component" value="Unassembled WGS sequence"/>
</dbReference>
<name>A0AAV3U490_9ALTE</name>
<sequence length="228" mass="25485">MNKNSEQIAFGIDELVAKLQSEGVEAAEKKSRQILAAAEHEAQQTLAQAKKQSEQLIQQARDNIQRERQAAQEDLQTCYRDMVLDIKNHLLTRFTDDVKRLVHQTVQSDDVVQQLVIAAAGKIIDQANLGNLQALKITLPDKIMQLEDIINDPELGGSGELADFVFSQQHKILREGVTFTRGDAELAGIKIEIKDDKVSVDVTDEAIADMLLTYLNPRFRALLDGIIR</sequence>
<comment type="caution">
    <text evidence="2">The sequence shown here is derived from an EMBL/GenBank/DDBJ whole genome shotgun (WGS) entry which is preliminary data.</text>
</comment>
<evidence type="ECO:0000313" key="3">
    <source>
        <dbReference type="Proteomes" id="UP001409585"/>
    </source>
</evidence>
<protein>
    <submittedName>
        <fullName evidence="2">V-type ATP synthase subunit E</fullName>
    </submittedName>
</protein>
<evidence type="ECO:0000256" key="1">
    <source>
        <dbReference type="SAM" id="Coils"/>
    </source>
</evidence>
<keyword evidence="3" id="KW-1185">Reference proteome</keyword>
<evidence type="ECO:0000313" key="2">
    <source>
        <dbReference type="EMBL" id="GAA4947595.1"/>
    </source>
</evidence>
<organism evidence="2 3">
    <name type="scientific">Halioxenophilus aromaticivorans</name>
    <dbReference type="NCBI Taxonomy" id="1306992"/>
    <lineage>
        <taxon>Bacteria</taxon>
        <taxon>Pseudomonadati</taxon>
        <taxon>Pseudomonadota</taxon>
        <taxon>Gammaproteobacteria</taxon>
        <taxon>Alteromonadales</taxon>
        <taxon>Alteromonadaceae</taxon>
        <taxon>Halioxenophilus</taxon>
    </lineage>
</organism>